<feature type="region of interest" description="Disordered" evidence="5">
    <location>
        <begin position="582"/>
        <end position="635"/>
    </location>
</feature>
<dbReference type="InterPro" id="IPR007829">
    <property type="entry name" value="TM2"/>
</dbReference>
<keyword evidence="2 6" id="KW-0812">Transmembrane</keyword>
<evidence type="ECO:0000256" key="4">
    <source>
        <dbReference type="ARBA" id="ARBA00023136"/>
    </source>
</evidence>
<dbReference type="EMBL" id="OB660748">
    <property type="protein sequence ID" value="CAD7226113.1"/>
    <property type="molecule type" value="Genomic_DNA"/>
</dbReference>
<feature type="compositionally biased region" description="Basic and acidic residues" evidence="5">
    <location>
        <begin position="481"/>
        <end position="494"/>
    </location>
</feature>
<gene>
    <name evidence="7" type="ORF">CTOB1V02_LOCUS4038</name>
</gene>
<feature type="transmembrane region" description="Helical" evidence="6">
    <location>
        <begin position="102"/>
        <end position="121"/>
    </location>
</feature>
<dbReference type="CDD" id="cd00201">
    <property type="entry name" value="WW"/>
    <property type="match status" value="1"/>
</dbReference>
<name>A0A7R8ZIU5_9CRUS</name>
<evidence type="ECO:0000256" key="6">
    <source>
        <dbReference type="SAM" id="Phobius"/>
    </source>
</evidence>
<dbReference type="PANTHER" id="PTHR44733">
    <property type="entry name" value="DNAJ HOMOLOG SUBFAMILY C MEMBER 22"/>
    <property type="match status" value="1"/>
</dbReference>
<evidence type="ECO:0000256" key="5">
    <source>
        <dbReference type="SAM" id="MobiDB-lite"/>
    </source>
</evidence>
<evidence type="ECO:0000256" key="2">
    <source>
        <dbReference type="ARBA" id="ARBA00022692"/>
    </source>
</evidence>
<dbReference type="Pfam" id="PF05154">
    <property type="entry name" value="TM2"/>
    <property type="match status" value="1"/>
</dbReference>
<keyword evidence="4 6" id="KW-0472">Membrane</keyword>
<proteinExistence type="predicted"/>
<dbReference type="PANTHER" id="PTHR44733:SF1">
    <property type="entry name" value="DNAJ HOMOLOG SUBFAMILY C MEMBER 22"/>
    <property type="match status" value="1"/>
</dbReference>
<reference evidence="7" key="1">
    <citation type="submission" date="2020-11" db="EMBL/GenBank/DDBJ databases">
        <authorList>
            <person name="Tran Van P."/>
        </authorList>
    </citation>
    <scope>NUCLEOTIDE SEQUENCE</scope>
</reference>
<feature type="transmembrane region" description="Helical" evidence="6">
    <location>
        <begin position="287"/>
        <end position="311"/>
    </location>
</feature>
<dbReference type="PROSITE" id="PS50020">
    <property type="entry name" value="WW_DOMAIN_2"/>
    <property type="match status" value="1"/>
</dbReference>
<feature type="region of interest" description="Disordered" evidence="5">
    <location>
        <begin position="32"/>
        <end position="53"/>
    </location>
</feature>
<evidence type="ECO:0000313" key="7">
    <source>
        <dbReference type="EMBL" id="CAD7226113.1"/>
    </source>
</evidence>
<sequence>MQFNAKITGEELRMSHHTPHELVDAQFASENDGSLRQTQPLPENNPEEQRRRESFAREMTMTLTSPWRSPHIDDHRSDETEISTNAGLALELAREGNRKSLLTAYLLLLTLGLFGGHQFYLGRQYHGLVMLTTLGIFGIGVWVDIFLLPTHLAQANLNSASIKDIRELMQEYRTPPFSTERFCSEVIVGLWFSVLMLALVPCACEGTVWAAIPMLCPLGSACGVYIIGCIAHEMVDWGWAFAGASLALPLFSWGDIWYGLLFSALSASTAANVVGKRWKTSVQDYSVSPVFAVPLVGIVWSLILYSSTVFFRGQRILCCPIVRLDGNDSPPFPDFPIPQEQLTREIAYLRELLFGDNGSNRNFSGALAKSASPALHGTKPVSNNTVNETEPITSTSLRTKQDNKDCTNCLQKAETLRYKFSPWELTGLLGKATENVRRPTLNAFHVMRSSKKFVKSNLSNKRKNKENSKIVPCDHSASKPAHKDKSGDDAKIGPMRTEKIKVPLGWKKAYSERLEKQFVFVTVPGRVYFINTFTNETRWSAPESQAKPGSTKRLKKVRCLHLLVKHVKSRNPVSWKNTKVTRTKKEAKAFVKDPSHSSPHKKGEINPSPKNPEYEDQNSDKLALGQGSVVQLQEA</sequence>
<keyword evidence="3 6" id="KW-1133">Transmembrane helix</keyword>
<accession>A0A7R8ZIU5</accession>
<feature type="transmembrane region" description="Helical" evidence="6">
    <location>
        <begin position="182"/>
        <end position="200"/>
    </location>
</feature>
<organism evidence="7">
    <name type="scientific">Cyprideis torosa</name>
    <dbReference type="NCBI Taxonomy" id="163714"/>
    <lineage>
        <taxon>Eukaryota</taxon>
        <taxon>Metazoa</taxon>
        <taxon>Ecdysozoa</taxon>
        <taxon>Arthropoda</taxon>
        <taxon>Crustacea</taxon>
        <taxon>Oligostraca</taxon>
        <taxon>Ostracoda</taxon>
        <taxon>Podocopa</taxon>
        <taxon>Podocopida</taxon>
        <taxon>Cytherocopina</taxon>
        <taxon>Cytheroidea</taxon>
        <taxon>Cytherideidae</taxon>
        <taxon>Cyprideis</taxon>
    </lineage>
</organism>
<dbReference type="InterPro" id="IPR001202">
    <property type="entry name" value="WW_dom"/>
</dbReference>
<dbReference type="Gene3D" id="2.20.70.10">
    <property type="match status" value="1"/>
</dbReference>
<feature type="transmembrane region" description="Helical" evidence="6">
    <location>
        <begin position="257"/>
        <end position="275"/>
    </location>
</feature>
<evidence type="ECO:0000256" key="3">
    <source>
        <dbReference type="ARBA" id="ARBA00022989"/>
    </source>
</evidence>
<dbReference type="AlphaFoldDB" id="A0A7R8ZIU5"/>
<evidence type="ECO:0000256" key="1">
    <source>
        <dbReference type="ARBA" id="ARBA00004141"/>
    </source>
</evidence>
<comment type="subcellular location">
    <subcellularLocation>
        <location evidence="1">Membrane</location>
        <topology evidence="1">Multi-pass membrane protein</topology>
    </subcellularLocation>
</comment>
<dbReference type="OrthoDB" id="10262359at2759"/>
<feature type="compositionally biased region" description="Basic and acidic residues" evidence="5">
    <location>
        <begin position="583"/>
        <end position="595"/>
    </location>
</feature>
<feature type="transmembrane region" description="Helical" evidence="6">
    <location>
        <begin position="127"/>
        <end position="148"/>
    </location>
</feature>
<dbReference type="GO" id="GO:0016020">
    <property type="term" value="C:membrane"/>
    <property type="evidence" value="ECO:0007669"/>
    <property type="project" value="UniProtKB-SubCell"/>
</dbReference>
<feature type="region of interest" description="Disordered" evidence="5">
    <location>
        <begin position="456"/>
        <end position="494"/>
    </location>
</feature>
<protein>
    <submittedName>
        <fullName evidence="7">Uncharacterized protein</fullName>
    </submittedName>
</protein>